<gene>
    <name evidence="2" type="ORF">LIER_30812</name>
</gene>
<organism evidence="2 3">
    <name type="scientific">Lithospermum erythrorhizon</name>
    <name type="common">Purple gromwell</name>
    <name type="synonym">Lithospermum officinale var. erythrorhizon</name>
    <dbReference type="NCBI Taxonomy" id="34254"/>
    <lineage>
        <taxon>Eukaryota</taxon>
        <taxon>Viridiplantae</taxon>
        <taxon>Streptophyta</taxon>
        <taxon>Embryophyta</taxon>
        <taxon>Tracheophyta</taxon>
        <taxon>Spermatophyta</taxon>
        <taxon>Magnoliopsida</taxon>
        <taxon>eudicotyledons</taxon>
        <taxon>Gunneridae</taxon>
        <taxon>Pentapetalae</taxon>
        <taxon>asterids</taxon>
        <taxon>lamiids</taxon>
        <taxon>Boraginales</taxon>
        <taxon>Boraginaceae</taxon>
        <taxon>Boraginoideae</taxon>
        <taxon>Lithospermeae</taxon>
        <taxon>Lithospermum</taxon>
    </lineage>
</organism>
<dbReference type="Proteomes" id="UP001454036">
    <property type="component" value="Unassembled WGS sequence"/>
</dbReference>
<keyword evidence="3" id="KW-1185">Reference proteome</keyword>
<evidence type="ECO:0000313" key="3">
    <source>
        <dbReference type="Proteomes" id="UP001454036"/>
    </source>
</evidence>
<accession>A0AAV3RNY6</accession>
<reference evidence="2 3" key="1">
    <citation type="submission" date="2024-01" db="EMBL/GenBank/DDBJ databases">
        <title>The complete chloroplast genome sequence of Lithospermum erythrorhizon: insights into the phylogenetic relationship among Boraginaceae species and the maternal lineages of purple gromwells.</title>
        <authorList>
            <person name="Okada T."/>
            <person name="Watanabe K."/>
        </authorList>
    </citation>
    <scope>NUCLEOTIDE SEQUENCE [LARGE SCALE GENOMIC DNA]</scope>
</reference>
<comment type="caution">
    <text evidence="2">The sequence shown here is derived from an EMBL/GenBank/DDBJ whole genome shotgun (WGS) entry which is preliminary data.</text>
</comment>
<sequence>MAGDGVGEPPPPREGGGEQHAAPDGCISLPSQPHTHTLSSSSNRLQHPLVNPAPAASMEGGQVTTTAPIEVPPKSSKVEYSVNPKPHSQAPPTPYSFDGGASSFNGGSHRVTYSHPQALPPQPPAQPPQPSHSPSKPIFSILTSPIIQPHMPSSSSSEQAPPHIPSYSMCPQNLPWTMHKPPAKINTFKQDNSIIHFTENTPHAIIDLQPAAPTIPDIMHVLPMHKPSYAQAALGLTSFCTAEDT</sequence>
<protein>
    <submittedName>
        <fullName evidence="2">Uncharacterized protein</fullName>
    </submittedName>
</protein>
<evidence type="ECO:0000313" key="2">
    <source>
        <dbReference type="EMBL" id="GAA0183393.1"/>
    </source>
</evidence>
<evidence type="ECO:0000256" key="1">
    <source>
        <dbReference type="SAM" id="MobiDB-lite"/>
    </source>
</evidence>
<feature type="compositionally biased region" description="Pro residues" evidence="1">
    <location>
        <begin position="118"/>
        <end position="131"/>
    </location>
</feature>
<proteinExistence type="predicted"/>
<feature type="compositionally biased region" description="Polar residues" evidence="1">
    <location>
        <begin position="29"/>
        <end position="45"/>
    </location>
</feature>
<name>A0AAV3RNY6_LITER</name>
<dbReference type="EMBL" id="BAABME010011202">
    <property type="protein sequence ID" value="GAA0183393.1"/>
    <property type="molecule type" value="Genomic_DNA"/>
</dbReference>
<dbReference type="AlphaFoldDB" id="A0AAV3RNY6"/>
<feature type="region of interest" description="Disordered" evidence="1">
    <location>
        <begin position="1"/>
        <end position="139"/>
    </location>
</feature>